<keyword evidence="4" id="KW-0804">Transcription</keyword>
<dbReference type="AlphaFoldDB" id="A0A498HQG3"/>
<evidence type="ECO:0000259" key="7">
    <source>
        <dbReference type="PROSITE" id="PS50863"/>
    </source>
</evidence>
<dbReference type="Gene3D" id="2.40.330.10">
    <property type="entry name" value="DNA-binding pseudobarrel domain"/>
    <property type="match status" value="1"/>
</dbReference>
<dbReference type="PANTHER" id="PTHR31140">
    <property type="entry name" value="B3 DOMAIN-CONTAINING TRANSCRIPTION FACTOR ABI3"/>
    <property type="match status" value="1"/>
</dbReference>
<comment type="subcellular location">
    <subcellularLocation>
        <location evidence="1">Nucleus</location>
    </subcellularLocation>
</comment>
<evidence type="ECO:0000256" key="1">
    <source>
        <dbReference type="ARBA" id="ARBA00004123"/>
    </source>
</evidence>
<accession>A0A498HQG3</accession>
<reference evidence="8 9" key="1">
    <citation type="submission" date="2018-10" db="EMBL/GenBank/DDBJ databases">
        <title>A high-quality apple genome assembly.</title>
        <authorList>
            <person name="Hu J."/>
        </authorList>
    </citation>
    <scope>NUCLEOTIDE SEQUENCE [LARGE SCALE GENOMIC DNA]</scope>
    <source>
        <strain evidence="9">cv. HFTH1</strain>
        <tissue evidence="8">Young leaf</tissue>
    </source>
</reference>
<comment type="caution">
    <text evidence="8">The sequence shown here is derived from an EMBL/GenBank/DDBJ whole genome shotgun (WGS) entry which is preliminary data.</text>
</comment>
<keyword evidence="9" id="KW-1185">Reference proteome</keyword>
<dbReference type="SMART" id="SM01019">
    <property type="entry name" value="B3"/>
    <property type="match status" value="1"/>
</dbReference>
<keyword evidence="5" id="KW-0539">Nucleus</keyword>
<dbReference type="InterPro" id="IPR044800">
    <property type="entry name" value="LEC2-like"/>
</dbReference>
<dbReference type="GO" id="GO:0005634">
    <property type="term" value="C:nucleus"/>
    <property type="evidence" value="ECO:0007669"/>
    <property type="project" value="UniProtKB-SubCell"/>
</dbReference>
<proteinExistence type="predicted"/>
<evidence type="ECO:0000256" key="5">
    <source>
        <dbReference type="ARBA" id="ARBA00023242"/>
    </source>
</evidence>
<evidence type="ECO:0000313" key="9">
    <source>
        <dbReference type="Proteomes" id="UP000290289"/>
    </source>
</evidence>
<evidence type="ECO:0000313" key="8">
    <source>
        <dbReference type="EMBL" id="RXH71667.1"/>
    </source>
</evidence>
<dbReference type="EMBL" id="RDQH01000342">
    <property type="protein sequence ID" value="RXH71667.1"/>
    <property type="molecule type" value="Genomic_DNA"/>
</dbReference>
<evidence type="ECO:0000256" key="2">
    <source>
        <dbReference type="ARBA" id="ARBA00023015"/>
    </source>
</evidence>
<dbReference type="InterPro" id="IPR003340">
    <property type="entry name" value="B3_DNA-bd"/>
</dbReference>
<dbReference type="InterPro" id="IPR015300">
    <property type="entry name" value="DNA-bd_pseudobarrel_sf"/>
</dbReference>
<protein>
    <recommendedName>
        <fullName evidence="7">TF-B3 domain-containing protein</fullName>
    </recommendedName>
</protein>
<evidence type="ECO:0000256" key="4">
    <source>
        <dbReference type="ARBA" id="ARBA00023163"/>
    </source>
</evidence>
<evidence type="ECO:0000256" key="3">
    <source>
        <dbReference type="ARBA" id="ARBA00023125"/>
    </source>
</evidence>
<dbReference type="PROSITE" id="PS50863">
    <property type="entry name" value="B3"/>
    <property type="match status" value="1"/>
</dbReference>
<name>A0A498HQG3_MALDO</name>
<sequence length="668" mass="75800">MVNVSKKNKVAAGAEANMIKRSRNGGHMRRRKLYQMILEDHQLVQQLASCETLVSTDPPPTPRRREAEFHYSVLEQKEGGVWLHLQFDDMNYCNFGLPDSGSLIEEHGLSAGDTVMLFKDDQLGSYDLLRARRDAMRLLTHPTTHNPVRLPPGLPYDPLQDFGVESFVVPRVLEYNYQTTDNIAVDVDVMDESHSTDNLEGVQAEKDHQTTVYLNNNIDVAVAPVEDLQTAVNESNNLCKVIKHMQNHQTTNANNYVSDSVDVANEMIFPSLDDHNSFTLASLLLLPGSDNHGSSYEFAYPIDDSWEVGNNVAAAAAEDNLAGSSRSGEPIRNRNSYQWNPRDEPLVHEPAACQPPVLLDPPPTPHPRLFNPQQMRFLFHKKLQNSDVRAIGRIVIPKREAECHFPVLESKEAGLWLHLDDMDYMQVWTVRFRFWPNERSRMYIFDHTRSLIQGHGLSAGDTVMLFKDDQLGSYLIRARRDAVRPSSHPTTHNTIRLPSRLPYDPLQDFEVESSVVPRVLKYNHQTTENFAVNVDVMNESRSNNNLEGVQITEQDHQTTVCSNNNVDVVVAPVEEHHQISVHENNNVAMEDYQTINANYNVITNVEAANEMIFRNLDDHNSSTLTSLSSLFESDNHGSSYDFGYPIDESWKVGMDDMDFDFSNFSLPK</sequence>
<evidence type="ECO:0000256" key="6">
    <source>
        <dbReference type="SAM" id="MobiDB-lite"/>
    </source>
</evidence>
<gene>
    <name evidence="8" type="ORF">DVH24_025168</name>
</gene>
<dbReference type="CDD" id="cd10017">
    <property type="entry name" value="B3_DNA"/>
    <property type="match status" value="1"/>
</dbReference>
<dbReference type="SUPFAM" id="SSF101936">
    <property type="entry name" value="DNA-binding pseudobarrel domain"/>
    <property type="match status" value="1"/>
</dbReference>
<dbReference type="GO" id="GO:0003677">
    <property type="term" value="F:DNA binding"/>
    <property type="evidence" value="ECO:0007669"/>
    <property type="project" value="UniProtKB-KW"/>
</dbReference>
<dbReference type="PANTHER" id="PTHR31140:SF73">
    <property type="entry name" value="B3 DOMAIN-CONTAINING TRANSCRIPTION FACTOR FUS3"/>
    <property type="match status" value="1"/>
</dbReference>
<feature type="region of interest" description="Disordered" evidence="6">
    <location>
        <begin position="1"/>
        <end position="24"/>
    </location>
</feature>
<keyword evidence="2" id="KW-0805">Transcription regulation</keyword>
<organism evidence="8 9">
    <name type="scientific">Malus domestica</name>
    <name type="common">Apple</name>
    <name type="synonym">Pyrus malus</name>
    <dbReference type="NCBI Taxonomy" id="3750"/>
    <lineage>
        <taxon>Eukaryota</taxon>
        <taxon>Viridiplantae</taxon>
        <taxon>Streptophyta</taxon>
        <taxon>Embryophyta</taxon>
        <taxon>Tracheophyta</taxon>
        <taxon>Spermatophyta</taxon>
        <taxon>Magnoliopsida</taxon>
        <taxon>eudicotyledons</taxon>
        <taxon>Gunneridae</taxon>
        <taxon>Pentapetalae</taxon>
        <taxon>rosids</taxon>
        <taxon>fabids</taxon>
        <taxon>Rosales</taxon>
        <taxon>Rosaceae</taxon>
        <taxon>Amygdaloideae</taxon>
        <taxon>Maleae</taxon>
        <taxon>Malus</taxon>
    </lineage>
</organism>
<feature type="domain" description="TF-B3" evidence="7">
    <location>
        <begin position="379"/>
        <end position="482"/>
    </location>
</feature>
<dbReference type="GO" id="GO:0003700">
    <property type="term" value="F:DNA-binding transcription factor activity"/>
    <property type="evidence" value="ECO:0007669"/>
    <property type="project" value="InterPro"/>
</dbReference>
<keyword evidence="3" id="KW-0238">DNA-binding</keyword>
<dbReference type="Proteomes" id="UP000290289">
    <property type="component" value="Chromosome 16"/>
</dbReference>